<gene>
    <name evidence="5" type="ORF">CQA54_00790</name>
</gene>
<feature type="transmembrane region" description="Helical" evidence="3">
    <location>
        <begin position="42"/>
        <end position="63"/>
    </location>
</feature>
<comment type="caution">
    <text evidence="5">The sequence shown here is derived from an EMBL/GenBank/DDBJ whole genome shotgun (WGS) entry which is preliminary data.</text>
</comment>
<feature type="transmembrane region" description="Helical" evidence="3">
    <location>
        <begin position="118"/>
        <end position="136"/>
    </location>
</feature>
<dbReference type="SUPFAM" id="SSF56300">
    <property type="entry name" value="Metallo-dependent phosphatases"/>
    <property type="match status" value="1"/>
</dbReference>
<evidence type="ECO:0000256" key="2">
    <source>
        <dbReference type="ARBA" id="ARBA00022801"/>
    </source>
</evidence>
<keyword evidence="3" id="KW-0472">Membrane</keyword>
<reference evidence="5 6" key="1">
    <citation type="submission" date="2018-04" db="EMBL/GenBank/DDBJ databases">
        <title>Novel Campyloabacter and Helicobacter Species and Strains.</title>
        <authorList>
            <person name="Mannion A.J."/>
            <person name="Shen Z."/>
            <person name="Fox J.G."/>
        </authorList>
    </citation>
    <scope>NUCLEOTIDE SEQUENCE [LARGE SCALE GENOMIC DNA]</scope>
    <source>
        <strain evidence="5 6">MIT 12-6600</strain>
    </source>
</reference>
<dbReference type="InterPro" id="IPR004843">
    <property type="entry name" value="Calcineurin-like_PHP"/>
</dbReference>
<keyword evidence="3" id="KW-0812">Transmembrane</keyword>
<sequence length="405" mass="45487">MEAPLSIFQMQHAFFPFLAVCLFAFIHLYIYKALLKSFASSALFRGFWLVVVWCNFVGTAIYFSFLHKAPPNQSLYLVLSVCMGVALSFLVVTLCYQVCSLGILWIKHKRTRTRIRFYMKRVAGIMGIVMVAYGIFVGTQKPQVVSLRLEIDGLSAPLEVVQLSDIHIGGLIESTRVRDIVDRTNALNPDVIFLTGDIVDSPLEIVRDAVSELANLKAKYGVYYVLGNHEYFHDAHNILESMHAMGFKVLLNDIDVITHAHTPLIIAGIDDLVGDREAFLYHDLKPDIYQTLHKAREANLTSAPMILLSHQPKVIYDLESISMAESALVNNIRLILSGHTHGGQIFPFSLLVPLQQPYAKGLKKLPNFAECYLYINQGTGYWGPPMRVGSVNEITHFTLLPKSML</sequence>
<dbReference type="RefSeq" id="WP_115570337.1">
    <property type="nucleotide sequence ID" value="NZ_NXLT01000001.1"/>
</dbReference>
<dbReference type="GO" id="GO:0046872">
    <property type="term" value="F:metal ion binding"/>
    <property type="evidence" value="ECO:0007669"/>
    <property type="project" value="UniProtKB-KW"/>
</dbReference>
<keyword evidence="3" id="KW-1133">Transmembrane helix</keyword>
<dbReference type="Pfam" id="PF00149">
    <property type="entry name" value="Metallophos"/>
    <property type="match status" value="1"/>
</dbReference>
<proteinExistence type="predicted"/>
<accession>A0A3D8IUZ8</accession>
<dbReference type="InterPro" id="IPR029052">
    <property type="entry name" value="Metallo-depent_PP-like"/>
</dbReference>
<keyword evidence="2" id="KW-0378">Hydrolase</keyword>
<evidence type="ECO:0000256" key="1">
    <source>
        <dbReference type="ARBA" id="ARBA00022723"/>
    </source>
</evidence>
<dbReference type="OrthoDB" id="9780884at2"/>
<protein>
    <submittedName>
        <fullName evidence="5">Metallophosphoesterase</fullName>
    </submittedName>
</protein>
<dbReference type="InterPro" id="IPR051158">
    <property type="entry name" value="Metallophosphoesterase_sf"/>
</dbReference>
<keyword evidence="6" id="KW-1185">Reference proteome</keyword>
<evidence type="ECO:0000259" key="4">
    <source>
        <dbReference type="Pfam" id="PF00149"/>
    </source>
</evidence>
<dbReference type="Proteomes" id="UP000256514">
    <property type="component" value="Unassembled WGS sequence"/>
</dbReference>
<dbReference type="GO" id="GO:0016020">
    <property type="term" value="C:membrane"/>
    <property type="evidence" value="ECO:0007669"/>
    <property type="project" value="GOC"/>
</dbReference>
<dbReference type="GO" id="GO:0008758">
    <property type="term" value="F:UDP-2,3-diacylglucosamine hydrolase activity"/>
    <property type="evidence" value="ECO:0007669"/>
    <property type="project" value="TreeGrafter"/>
</dbReference>
<organism evidence="5 6">
    <name type="scientific">Helicobacter equorum</name>
    <dbReference type="NCBI Taxonomy" id="361872"/>
    <lineage>
        <taxon>Bacteria</taxon>
        <taxon>Pseudomonadati</taxon>
        <taxon>Campylobacterota</taxon>
        <taxon>Epsilonproteobacteria</taxon>
        <taxon>Campylobacterales</taxon>
        <taxon>Helicobacteraceae</taxon>
        <taxon>Helicobacter</taxon>
    </lineage>
</organism>
<evidence type="ECO:0000256" key="3">
    <source>
        <dbReference type="SAM" id="Phobius"/>
    </source>
</evidence>
<dbReference type="PANTHER" id="PTHR31302">
    <property type="entry name" value="TRANSMEMBRANE PROTEIN WITH METALLOPHOSPHOESTERASE DOMAIN-RELATED"/>
    <property type="match status" value="1"/>
</dbReference>
<dbReference type="CDD" id="cd07385">
    <property type="entry name" value="MPP_YkuE_C"/>
    <property type="match status" value="1"/>
</dbReference>
<feature type="transmembrane region" description="Helical" evidence="3">
    <location>
        <begin position="75"/>
        <end position="106"/>
    </location>
</feature>
<name>A0A3D8IUZ8_9HELI</name>
<evidence type="ECO:0000313" key="6">
    <source>
        <dbReference type="Proteomes" id="UP000256514"/>
    </source>
</evidence>
<feature type="domain" description="Calcineurin-like phosphoesterase" evidence="4">
    <location>
        <begin position="160"/>
        <end position="342"/>
    </location>
</feature>
<keyword evidence="1" id="KW-0479">Metal-binding</keyword>
<dbReference type="GO" id="GO:0009245">
    <property type="term" value="P:lipid A biosynthetic process"/>
    <property type="evidence" value="ECO:0007669"/>
    <property type="project" value="TreeGrafter"/>
</dbReference>
<dbReference type="EMBL" id="NXLT01000001">
    <property type="protein sequence ID" value="RDU68381.1"/>
    <property type="molecule type" value="Genomic_DNA"/>
</dbReference>
<evidence type="ECO:0000313" key="5">
    <source>
        <dbReference type="EMBL" id="RDU68381.1"/>
    </source>
</evidence>
<dbReference type="PANTHER" id="PTHR31302:SF31">
    <property type="entry name" value="PHOSPHODIESTERASE YAEI"/>
    <property type="match status" value="1"/>
</dbReference>
<dbReference type="Gene3D" id="3.60.21.10">
    <property type="match status" value="1"/>
</dbReference>
<feature type="transmembrane region" description="Helical" evidence="3">
    <location>
        <begin position="12"/>
        <end position="30"/>
    </location>
</feature>
<dbReference type="AlphaFoldDB" id="A0A3D8IUZ8"/>